<dbReference type="STRING" id="983967.A0A1E4SW05"/>
<organism evidence="3 4">
    <name type="scientific">[Candida] arabinofermentans NRRL YB-2248</name>
    <dbReference type="NCBI Taxonomy" id="983967"/>
    <lineage>
        <taxon>Eukaryota</taxon>
        <taxon>Fungi</taxon>
        <taxon>Dikarya</taxon>
        <taxon>Ascomycota</taxon>
        <taxon>Saccharomycotina</taxon>
        <taxon>Pichiomycetes</taxon>
        <taxon>Pichiales</taxon>
        <taxon>Pichiaceae</taxon>
        <taxon>Ogataea</taxon>
        <taxon>Ogataea/Candida clade</taxon>
    </lineage>
</organism>
<dbReference type="SUPFAM" id="SSF53639">
    <property type="entry name" value="AraD/HMP-PK domain-like"/>
    <property type="match status" value="1"/>
</dbReference>
<protein>
    <recommendedName>
        <fullName evidence="2">Class II aldolase/adducin N-terminal domain-containing protein</fullName>
    </recommendedName>
</protein>
<feature type="domain" description="Class II aldolase/adducin N-terminal" evidence="2">
    <location>
        <begin position="64"/>
        <end position="245"/>
    </location>
</feature>
<reference evidence="4" key="1">
    <citation type="submission" date="2016-04" db="EMBL/GenBank/DDBJ databases">
        <title>Comparative genomics of biotechnologically important yeasts.</title>
        <authorList>
            <consortium name="DOE Joint Genome Institute"/>
            <person name="Riley R."/>
            <person name="Haridas S."/>
            <person name="Wolfe K.H."/>
            <person name="Lopes M.R."/>
            <person name="Hittinger C.T."/>
            <person name="Goker M."/>
            <person name="Salamov A."/>
            <person name="Wisecaver J."/>
            <person name="Long T.M."/>
            <person name="Aerts A.L."/>
            <person name="Barry K."/>
            <person name="Choi C."/>
            <person name="Clum A."/>
            <person name="Coughlan A.Y."/>
            <person name="Deshpande S."/>
            <person name="Douglass A.P."/>
            <person name="Hanson S.J."/>
            <person name="Klenk H.-P."/>
            <person name="Labutti K."/>
            <person name="Lapidus A."/>
            <person name="Lindquist E."/>
            <person name="Lipzen A."/>
            <person name="Meier-Kolthoff J.P."/>
            <person name="Ohm R.A."/>
            <person name="Otillar R.P."/>
            <person name="Pangilinan J."/>
            <person name="Peng Y."/>
            <person name="Rokas A."/>
            <person name="Rosa C.A."/>
            <person name="Scheuner C."/>
            <person name="Sibirny A.A."/>
            <person name="Slot J.C."/>
            <person name="Stielow J.B."/>
            <person name="Sun H."/>
            <person name="Kurtzman C.P."/>
            <person name="Blackwell M."/>
            <person name="Grigoriev I.V."/>
            <person name="Jeffries T.W."/>
        </authorList>
    </citation>
    <scope>NUCLEOTIDE SEQUENCE [LARGE SCALE GENOMIC DNA]</scope>
    <source>
        <strain evidence="4">NRRL YB-2248</strain>
    </source>
</reference>
<dbReference type="Proteomes" id="UP000094801">
    <property type="component" value="Unassembled WGS sequence"/>
</dbReference>
<dbReference type="PANTHER" id="PTHR10672">
    <property type="entry name" value="ADDUCIN"/>
    <property type="match status" value="1"/>
</dbReference>
<dbReference type="AlphaFoldDB" id="A0A1E4SW05"/>
<dbReference type="InterPro" id="IPR036409">
    <property type="entry name" value="Aldolase_II/adducin_N_sf"/>
</dbReference>
<dbReference type="SMART" id="SM01007">
    <property type="entry name" value="Aldolase_II"/>
    <property type="match status" value="1"/>
</dbReference>
<evidence type="ECO:0000256" key="1">
    <source>
        <dbReference type="SAM" id="MobiDB-lite"/>
    </source>
</evidence>
<name>A0A1E4SW05_9ASCO</name>
<dbReference type="GO" id="GO:0005856">
    <property type="term" value="C:cytoskeleton"/>
    <property type="evidence" value="ECO:0007669"/>
    <property type="project" value="TreeGrafter"/>
</dbReference>
<dbReference type="InterPro" id="IPR001303">
    <property type="entry name" value="Aldolase_II/adducin_N"/>
</dbReference>
<dbReference type="FunFam" id="3.40.225.10:FF:000009">
    <property type="entry name" value="Class II aldolase/adducin N-terminal"/>
    <property type="match status" value="1"/>
</dbReference>
<dbReference type="InterPro" id="IPR051017">
    <property type="entry name" value="Aldolase-II_Adducin_sf"/>
</dbReference>
<evidence type="ECO:0000313" key="4">
    <source>
        <dbReference type="Proteomes" id="UP000094801"/>
    </source>
</evidence>
<gene>
    <name evidence="3" type="ORF">CANARDRAFT_29880</name>
</gene>
<evidence type="ECO:0000259" key="2">
    <source>
        <dbReference type="SMART" id="SM01007"/>
    </source>
</evidence>
<dbReference type="OrthoDB" id="3238794at2759"/>
<dbReference type="Gene3D" id="3.40.225.10">
    <property type="entry name" value="Class II aldolase/adducin N-terminal domain"/>
    <property type="match status" value="1"/>
</dbReference>
<dbReference type="NCBIfam" id="NF004855">
    <property type="entry name" value="PRK06208.1"/>
    <property type="match status" value="1"/>
</dbReference>
<feature type="compositionally biased region" description="Polar residues" evidence="1">
    <location>
        <begin position="1"/>
        <end position="18"/>
    </location>
</feature>
<keyword evidence="4" id="KW-1185">Reference proteome</keyword>
<dbReference type="PANTHER" id="PTHR10672:SF25">
    <property type="entry name" value="MEIOTICALLY UP-REGULATED GENE 14 PROTEIN"/>
    <property type="match status" value="1"/>
</dbReference>
<dbReference type="Pfam" id="PF00596">
    <property type="entry name" value="Aldolase_II"/>
    <property type="match status" value="1"/>
</dbReference>
<feature type="region of interest" description="Disordered" evidence="1">
    <location>
        <begin position="1"/>
        <end position="27"/>
    </location>
</feature>
<proteinExistence type="predicted"/>
<dbReference type="GO" id="GO:0051015">
    <property type="term" value="F:actin filament binding"/>
    <property type="evidence" value="ECO:0007669"/>
    <property type="project" value="TreeGrafter"/>
</dbReference>
<evidence type="ECO:0000313" key="3">
    <source>
        <dbReference type="EMBL" id="ODV83664.1"/>
    </source>
</evidence>
<sequence>MSTITETAQSTSTASNIPDSIKPATSHGHVVRERGIQNLSVGANAPFPPPQFDDPYKQREWMLEHMAGAFRVFARKGYTEGASGHISIRDPVDPTTFWINPLGIHFGLLKASDMVHIDENANIIGGNRVAVNAAGFAIHSALHKARPDVNAACHTHSTYGKAYSVFGKPLEMLTQDGCIFYKKHAVYSEFGGVAIEAEEGEAIAKAIGDGHSAILQNHGLITTGYTVDEAARLFTVMEKCCEIQLLANAAENQGFPKVFINDEEAAYTDHIEGERDVLYQEFQPDLQWEEYKDDSFMSFSKYGAKVQD</sequence>
<dbReference type="EMBL" id="KV453862">
    <property type="protein sequence ID" value="ODV83664.1"/>
    <property type="molecule type" value="Genomic_DNA"/>
</dbReference>
<accession>A0A1E4SW05</accession>